<dbReference type="AlphaFoldDB" id="A0A229FX65"/>
<dbReference type="UniPathway" id="UPA00275">
    <property type="reaction ID" value="UER00401"/>
</dbReference>
<dbReference type="SUPFAM" id="SSF53927">
    <property type="entry name" value="Cytidine deaminase-like"/>
    <property type="match status" value="1"/>
</dbReference>
<feature type="active site" description="Proton donor" evidence="14">
    <location>
        <position position="55"/>
    </location>
</feature>
<dbReference type="InterPro" id="IPR016193">
    <property type="entry name" value="Cytidine_deaminase-like"/>
</dbReference>
<dbReference type="InterPro" id="IPR002125">
    <property type="entry name" value="CMP_dCMP_dom"/>
</dbReference>
<keyword evidence="10 13" id="KW-0521">NADP</keyword>
<feature type="binding site" evidence="15">
    <location>
        <position position="160"/>
    </location>
    <ligand>
        <name>NADP(+)</name>
        <dbReference type="ChEBI" id="CHEBI:58349"/>
    </ligand>
</feature>
<gene>
    <name evidence="18" type="primary">ribD</name>
    <name evidence="18" type="ORF">AOC33_03915</name>
</gene>
<dbReference type="InterPro" id="IPR002734">
    <property type="entry name" value="RibDG_C"/>
</dbReference>
<dbReference type="GO" id="GO:0050661">
    <property type="term" value="F:NADP binding"/>
    <property type="evidence" value="ECO:0007669"/>
    <property type="project" value="InterPro"/>
</dbReference>
<keyword evidence="11 13" id="KW-0560">Oxidoreductase</keyword>
<dbReference type="GO" id="GO:0008270">
    <property type="term" value="F:zinc ion binding"/>
    <property type="evidence" value="ECO:0007669"/>
    <property type="project" value="InterPro"/>
</dbReference>
<dbReference type="PANTHER" id="PTHR38011:SF7">
    <property type="entry name" value="2,5-DIAMINO-6-RIBOSYLAMINO-4(3H)-PYRIMIDINONE 5'-PHOSPHATE REDUCTASE"/>
    <property type="match status" value="1"/>
</dbReference>
<evidence type="ECO:0000256" key="5">
    <source>
        <dbReference type="ARBA" id="ARBA00007417"/>
    </source>
</evidence>
<dbReference type="Gene3D" id="3.40.140.10">
    <property type="entry name" value="Cytidine Deaminase, domain 2"/>
    <property type="match status" value="1"/>
</dbReference>
<feature type="binding site" evidence="15">
    <location>
        <position position="210"/>
    </location>
    <ligand>
        <name>substrate</name>
    </ligand>
</feature>
<dbReference type="NCBIfam" id="TIGR00227">
    <property type="entry name" value="ribD_Cterm"/>
    <property type="match status" value="1"/>
</dbReference>
<evidence type="ECO:0000256" key="3">
    <source>
        <dbReference type="ARBA" id="ARBA00004910"/>
    </source>
</evidence>
<keyword evidence="19" id="KW-1185">Reference proteome</keyword>
<dbReference type="GO" id="GO:0009231">
    <property type="term" value="P:riboflavin biosynthetic process"/>
    <property type="evidence" value="ECO:0007669"/>
    <property type="project" value="UniProtKB-UniPathway"/>
</dbReference>
<dbReference type="InterPro" id="IPR011549">
    <property type="entry name" value="RibD_C"/>
</dbReference>
<name>A0A229FX65_9BURK</name>
<sequence length="378" mass="41288">MYTPSDHDFMTMALAEAKKSMFVSNPNPRVGCVIVKNNEILGVGHTQVVGSDHAEINALKDAKAKGKDVTGATVYVTLEPCCHHGRTPPCTDSLIAAKVSTVIAAMTDPNPLVAGQGLETLRASGIEVRYGLLEKEAMELNLGFIKRMTRKKPWVRMKIAASLDGKTALHNGVSQWITSAEARHDGHLWRARACCILTGIGTVKEDDPQLNVRDVHPKDISVRQPMRILIDSFLEVPLNAKILDETIGGHTMVVCGQVDDAHFSKMETALKAKNVTLIKMADTSNSKGKVDLSALFTYLAEKCHVNEVHVEAGFKLNGSLLRENCVDELLIYMAPKLLGDAQGMANLPALTSLDGVDAWDMIDHQTIGHDLRLRLIKK</sequence>
<dbReference type="Pfam" id="PF00383">
    <property type="entry name" value="dCMP_cyt_deam_1"/>
    <property type="match status" value="1"/>
</dbReference>
<evidence type="ECO:0000256" key="16">
    <source>
        <dbReference type="PIRSR" id="PIRSR006769-3"/>
    </source>
</evidence>
<dbReference type="Gene3D" id="3.40.430.10">
    <property type="entry name" value="Dihydrofolate Reductase, subunit A"/>
    <property type="match status" value="1"/>
</dbReference>
<feature type="binding site" evidence="16">
    <location>
        <position position="53"/>
    </location>
    <ligand>
        <name>Zn(2+)</name>
        <dbReference type="ChEBI" id="CHEBI:29105"/>
        <note>catalytic</note>
    </ligand>
</feature>
<dbReference type="InterPro" id="IPR016192">
    <property type="entry name" value="APOBEC/CMP_deaminase_Zn-bd"/>
</dbReference>
<evidence type="ECO:0000256" key="2">
    <source>
        <dbReference type="ARBA" id="ARBA00004882"/>
    </source>
</evidence>
<dbReference type="RefSeq" id="WP_089515257.1">
    <property type="nucleotide sequence ID" value="NZ_NJGG01000001.1"/>
</dbReference>
<dbReference type="InterPro" id="IPR050765">
    <property type="entry name" value="Riboflavin_Biosynth_HTPR"/>
</dbReference>
<proteinExistence type="inferred from homology"/>
<evidence type="ECO:0000313" key="18">
    <source>
        <dbReference type="EMBL" id="OXL16230.1"/>
    </source>
</evidence>
<comment type="cofactor">
    <cofactor evidence="13 16">
        <name>Zn(2+)</name>
        <dbReference type="ChEBI" id="CHEBI:29105"/>
    </cofactor>
    <text evidence="13 16">Binds 1 zinc ion.</text>
</comment>
<keyword evidence="8 13" id="KW-0378">Hydrolase</keyword>
<feature type="binding site" evidence="15">
    <location>
        <position position="190"/>
    </location>
    <ligand>
        <name>substrate</name>
    </ligand>
</feature>
<evidence type="ECO:0000256" key="14">
    <source>
        <dbReference type="PIRSR" id="PIRSR006769-1"/>
    </source>
</evidence>
<evidence type="ECO:0000256" key="4">
    <source>
        <dbReference type="ARBA" id="ARBA00005259"/>
    </source>
</evidence>
<feature type="binding site" evidence="15">
    <location>
        <position position="202"/>
    </location>
    <ligand>
        <name>NADP(+)</name>
        <dbReference type="ChEBI" id="CHEBI:58349"/>
    </ligand>
</feature>
<dbReference type="GO" id="GO:0008703">
    <property type="term" value="F:5-amino-6-(5-phosphoribosylamino)uracil reductase activity"/>
    <property type="evidence" value="ECO:0007669"/>
    <property type="project" value="UniProtKB-EC"/>
</dbReference>
<feature type="binding site" evidence="16">
    <location>
        <position position="81"/>
    </location>
    <ligand>
        <name>Zn(2+)</name>
        <dbReference type="ChEBI" id="CHEBI:29105"/>
        <note>catalytic</note>
    </ligand>
</feature>
<dbReference type="EC" id="1.1.1.193" evidence="13"/>
<dbReference type="PROSITE" id="PS51747">
    <property type="entry name" value="CYT_DCMP_DEAMINASES_2"/>
    <property type="match status" value="1"/>
</dbReference>
<evidence type="ECO:0000256" key="9">
    <source>
        <dbReference type="ARBA" id="ARBA00022833"/>
    </source>
</evidence>
<dbReference type="Proteomes" id="UP000215188">
    <property type="component" value="Unassembled WGS sequence"/>
</dbReference>
<organism evidence="18 19">
    <name type="scientific">Polynucleobacter cosmopolitanus</name>
    <dbReference type="NCBI Taxonomy" id="351345"/>
    <lineage>
        <taxon>Bacteria</taxon>
        <taxon>Pseudomonadati</taxon>
        <taxon>Pseudomonadota</taxon>
        <taxon>Betaproteobacteria</taxon>
        <taxon>Burkholderiales</taxon>
        <taxon>Burkholderiaceae</taxon>
        <taxon>Polynucleobacter</taxon>
    </lineage>
</organism>
<keyword evidence="6 13" id="KW-0686">Riboflavin biosynthesis</keyword>
<comment type="catalytic activity">
    <reaction evidence="13">
        <text>5-amino-6-(5-phospho-D-ribitylamino)uracil + NADP(+) = 5-amino-6-(5-phospho-D-ribosylamino)uracil + NADPH + H(+)</text>
        <dbReference type="Rhea" id="RHEA:17845"/>
        <dbReference type="ChEBI" id="CHEBI:15378"/>
        <dbReference type="ChEBI" id="CHEBI:57783"/>
        <dbReference type="ChEBI" id="CHEBI:58349"/>
        <dbReference type="ChEBI" id="CHEBI:58421"/>
        <dbReference type="ChEBI" id="CHEBI:58453"/>
        <dbReference type="EC" id="1.1.1.193"/>
    </reaction>
</comment>
<evidence type="ECO:0000256" key="7">
    <source>
        <dbReference type="ARBA" id="ARBA00022723"/>
    </source>
</evidence>
<comment type="catalytic activity">
    <reaction evidence="13">
        <text>2,5-diamino-6-hydroxy-4-(5-phosphoribosylamino)-pyrimidine + H2O + H(+) = 5-amino-6-(5-phospho-D-ribosylamino)uracil + NH4(+)</text>
        <dbReference type="Rhea" id="RHEA:21868"/>
        <dbReference type="ChEBI" id="CHEBI:15377"/>
        <dbReference type="ChEBI" id="CHEBI:15378"/>
        <dbReference type="ChEBI" id="CHEBI:28938"/>
        <dbReference type="ChEBI" id="CHEBI:58453"/>
        <dbReference type="ChEBI" id="CHEBI:58614"/>
        <dbReference type="EC" id="3.5.4.26"/>
    </reaction>
</comment>
<accession>A0A229FX65</accession>
<dbReference type="InterPro" id="IPR004794">
    <property type="entry name" value="Eubact_RibD"/>
</dbReference>
<feature type="binding site" evidence="15">
    <location>
        <begin position="313"/>
        <end position="319"/>
    </location>
    <ligand>
        <name>NADP(+)</name>
        <dbReference type="ChEBI" id="CHEBI:58349"/>
    </ligand>
</feature>
<comment type="similarity">
    <text evidence="5 13">In the C-terminal section; belongs to the HTP reductase family.</text>
</comment>
<feature type="binding site" evidence="15">
    <location>
        <position position="176"/>
    </location>
    <ligand>
        <name>NADP(+)</name>
        <dbReference type="ChEBI" id="CHEBI:58349"/>
    </ligand>
</feature>
<reference evidence="18 19" key="1">
    <citation type="submission" date="2017-06" db="EMBL/GenBank/DDBJ databases">
        <title>Reclassification of a Polynucleobacter cosmopolitanus strain isolated from tropical Lake Victoria as Polynucleobacter victoriensis comb. nov.</title>
        <authorList>
            <person name="Hahn M.W."/>
        </authorList>
    </citation>
    <scope>NUCLEOTIDE SEQUENCE [LARGE SCALE GENOMIC DNA]</scope>
    <source>
        <strain evidence="18 19">MWH-MoIso2</strain>
    </source>
</reference>
<dbReference type="EMBL" id="NJGG01000001">
    <property type="protein sequence ID" value="OXL16230.1"/>
    <property type="molecule type" value="Genomic_DNA"/>
</dbReference>
<feature type="binding site" evidence="15">
    <location>
        <position position="232"/>
    </location>
    <ligand>
        <name>NADP(+)</name>
        <dbReference type="ChEBI" id="CHEBI:58349"/>
    </ligand>
</feature>
<comment type="similarity">
    <text evidence="4 13">In the N-terminal section; belongs to the cytidine and deoxycytidylate deaminase family.</text>
</comment>
<dbReference type="NCBIfam" id="TIGR00326">
    <property type="entry name" value="eubact_ribD"/>
    <property type="match status" value="1"/>
</dbReference>
<feature type="binding site" evidence="15">
    <location>
        <position position="174"/>
    </location>
    <ligand>
        <name>substrate</name>
    </ligand>
</feature>
<dbReference type="GO" id="GO:0008835">
    <property type="term" value="F:diaminohydroxyphosphoribosylaminopyrimidine deaminase activity"/>
    <property type="evidence" value="ECO:0007669"/>
    <property type="project" value="UniProtKB-EC"/>
</dbReference>
<evidence type="ECO:0000256" key="12">
    <source>
        <dbReference type="ARBA" id="ARBA00023268"/>
    </source>
</evidence>
<evidence type="ECO:0000256" key="8">
    <source>
        <dbReference type="ARBA" id="ARBA00022801"/>
    </source>
</evidence>
<comment type="function">
    <text evidence="1 13">Converts 2,5-diamino-6-(ribosylamino)-4(3h)-pyrimidinone 5'-phosphate into 5-amino-6-(ribosylamino)-2,4(1h,3h)-pyrimidinedione 5'-phosphate.</text>
</comment>
<dbReference type="SUPFAM" id="SSF53597">
    <property type="entry name" value="Dihydrofolate reductase-like"/>
    <property type="match status" value="1"/>
</dbReference>
<dbReference type="EC" id="3.5.4.26" evidence="13"/>
<dbReference type="CDD" id="cd01284">
    <property type="entry name" value="Riboflavin_deaminase-reductase"/>
    <property type="match status" value="1"/>
</dbReference>
<feature type="binding site" evidence="15">
    <location>
        <position position="213"/>
    </location>
    <ligand>
        <name>substrate</name>
    </ligand>
</feature>
<keyword evidence="9 13" id="KW-0862">Zinc</keyword>
<dbReference type="PROSITE" id="PS00903">
    <property type="entry name" value="CYT_DCMP_DEAMINASES_1"/>
    <property type="match status" value="1"/>
</dbReference>
<dbReference type="Pfam" id="PF01872">
    <property type="entry name" value="RibD_C"/>
    <property type="match status" value="1"/>
</dbReference>
<keyword evidence="12" id="KW-0511">Multifunctional enzyme</keyword>
<evidence type="ECO:0000256" key="1">
    <source>
        <dbReference type="ARBA" id="ARBA00002151"/>
    </source>
</evidence>
<dbReference type="PANTHER" id="PTHR38011">
    <property type="entry name" value="DIHYDROFOLATE REDUCTASE FAMILY PROTEIN (AFU_ORTHOLOGUE AFUA_8G06820)"/>
    <property type="match status" value="1"/>
</dbReference>
<evidence type="ECO:0000256" key="10">
    <source>
        <dbReference type="ARBA" id="ARBA00022857"/>
    </source>
</evidence>
<dbReference type="FunFam" id="3.40.140.10:FF:000025">
    <property type="entry name" value="Riboflavin biosynthesis protein RibD"/>
    <property type="match status" value="1"/>
</dbReference>
<evidence type="ECO:0000256" key="11">
    <source>
        <dbReference type="ARBA" id="ARBA00023002"/>
    </source>
</evidence>
<dbReference type="PIRSF" id="PIRSF006769">
    <property type="entry name" value="RibD"/>
    <property type="match status" value="1"/>
</dbReference>
<evidence type="ECO:0000256" key="6">
    <source>
        <dbReference type="ARBA" id="ARBA00022619"/>
    </source>
</evidence>
<comment type="pathway">
    <text evidence="2 13">Cofactor biosynthesis; riboflavin biosynthesis; 5-amino-6-(D-ribitylamino)uracil from GTP: step 2/4.</text>
</comment>
<feature type="binding site" evidence="15">
    <location>
        <position position="311"/>
    </location>
    <ligand>
        <name>substrate</name>
    </ligand>
</feature>
<comment type="pathway">
    <text evidence="3 13">Cofactor biosynthesis; riboflavin biosynthesis; 5-amino-6-(D-ribitylamino)uracil from GTP: step 3/4.</text>
</comment>
<feature type="domain" description="CMP/dCMP-type deaminase" evidence="17">
    <location>
        <begin position="4"/>
        <end position="129"/>
    </location>
</feature>
<protein>
    <recommendedName>
        <fullName evidence="13">Riboflavin biosynthesis protein RibD</fullName>
    </recommendedName>
    <domain>
        <recommendedName>
            <fullName evidence="13">Diaminohydroxyphosphoribosylaminopyrimidine deaminase</fullName>
            <shortName evidence="13">DRAP deaminase</shortName>
            <ecNumber evidence="13">3.5.4.26</ecNumber>
        </recommendedName>
        <alternativeName>
            <fullName evidence="13">Riboflavin-specific deaminase</fullName>
        </alternativeName>
    </domain>
    <domain>
        <recommendedName>
            <fullName evidence="13">5-amino-6-(5-phosphoribosylamino)uracil reductase</fullName>
            <ecNumber evidence="13">1.1.1.193</ecNumber>
        </recommendedName>
        <alternativeName>
            <fullName evidence="13">HTP reductase</fullName>
        </alternativeName>
    </domain>
</protein>
<evidence type="ECO:0000256" key="15">
    <source>
        <dbReference type="PIRSR" id="PIRSR006769-2"/>
    </source>
</evidence>
<keyword evidence="7 13" id="KW-0479">Metal-binding</keyword>
<comment type="caution">
    <text evidence="18">The sequence shown here is derived from an EMBL/GenBank/DDBJ whole genome shotgun (WGS) entry which is preliminary data.</text>
</comment>
<evidence type="ECO:0000259" key="17">
    <source>
        <dbReference type="PROSITE" id="PS51747"/>
    </source>
</evidence>
<evidence type="ECO:0000256" key="13">
    <source>
        <dbReference type="PIRNR" id="PIRNR006769"/>
    </source>
</evidence>
<feature type="binding site" evidence="16">
    <location>
        <position position="90"/>
    </location>
    <ligand>
        <name>Zn(2+)</name>
        <dbReference type="ChEBI" id="CHEBI:29105"/>
        <note>catalytic</note>
    </ligand>
</feature>
<dbReference type="OrthoDB" id="9800865at2"/>
<feature type="binding site" evidence="15">
    <location>
        <position position="206"/>
    </location>
    <ligand>
        <name>substrate</name>
    </ligand>
</feature>
<dbReference type="InterPro" id="IPR024072">
    <property type="entry name" value="DHFR-like_dom_sf"/>
</dbReference>
<evidence type="ECO:0000313" key="19">
    <source>
        <dbReference type="Proteomes" id="UP000215188"/>
    </source>
</evidence>